<organism evidence="2 3">
    <name type="scientific">Nitratireductor thuwali</name>
    <dbReference type="NCBI Taxonomy" id="2267699"/>
    <lineage>
        <taxon>Bacteria</taxon>
        <taxon>Pseudomonadati</taxon>
        <taxon>Pseudomonadota</taxon>
        <taxon>Alphaproteobacteria</taxon>
        <taxon>Hyphomicrobiales</taxon>
        <taxon>Phyllobacteriaceae</taxon>
        <taxon>Nitratireductor</taxon>
    </lineage>
</organism>
<name>A0ABY5MNI4_9HYPH</name>
<evidence type="ECO:0000259" key="1">
    <source>
        <dbReference type="Pfam" id="PF03466"/>
    </source>
</evidence>
<protein>
    <recommendedName>
        <fullName evidence="1">LysR substrate-binding domain-containing protein</fullName>
    </recommendedName>
</protein>
<dbReference type="SUPFAM" id="SSF53850">
    <property type="entry name" value="Periplasmic binding protein-like II"/>
    <property type="match status" value="1"/>
</dbReference>
<gene>
    <name evidence="2" type="ORF">NTH_02822</name>
</gene>
<sequence length="81" mass="8987">MPRSRRLDMGRAAKAGIGVAALPIALGDGEPELVRVFERVPELTRAWRLVTHPDARHLPRVEAFFEFVNSEIEALNPVLTG</sequence>
<dbReference type="EMBL" id="CP030941">
    <property type="protein sequence ID" value="UUP18342.1"/>
    <property type="molecule type" value="Genomic_DNA"/>
</dbReference>
<dbReference type="Proteomes" id="UP001342418">
    <property type="component" value="Chromosome"/>
</dbReference>
<reference evidence="2 3" key="1">
    <citation type="submission" date="2018-07" db="EMBL/GenBank/DDBJ databases">
        <title>Genome sequence of Nitratireductor thuwali#1536.</title>
        <authorList>
            <person name="Michoud G."/>
            <person name="Merlino G."/>
            <person name="Sefrji F.O."/>
            <person name="Daffonchio D."/>
        </authorList>
    </citation>
    <scope>NUCLEOTIDE SEQUENCE [LARGE SCALE GENOMIC DNA]</scope>
    <source>
        <strain evidence="3">Nit1536</strain>
    </source>
</reference>
<evidence type="ECO:0000313" key="2">
    <source>
        <dbReference type="EMBL" id="UUP18342.1"/>
    </source>
</evidence>
<accession>A0ABY5MNI4</accession>
<keyword evidence="3" id="KW-1185">Reference proteome</keyword>
<proteinExistence type="predicted"/>
<evidence type="ECO:0000313" key="3">
    <source>
        <dbReference type="Proteomes" id="UP001342418"/>
    </source>
</evidence>
<dbReference type="InterPro" id="IPR005119">
    <property type="entry name" value="LysR_subst-bd"/>
</dbReference>
<feature type="domain" description="LysR substrate-binding" evidence="1">
    <location>
        <begin position="11"/>
        <end position="70"/>
    </location>
</feature>
<dbReference type="Pfam" id="PF03466">
    <property type="entry name" value="LysR_substrate"/>
    <property type="match status" value="1"/>
</dbReference>